<comment type="cofactor">
    <cofactor evidence="9">
        <name>Zn(2+)</name>
        <dbReference type="ChEBI" id="CHEBI:29105"/>
    </cofactor>
    <text evidence="9">Binds 1 zinc ion.</text>
</comment>
<evidence type="ECO:0000313" key="10">
    <source>
        <dbReference type="EMBL" id="SHE64817.1"/>
    </source>
</evidence>
<evidence type="ECO:0000256" key="5">
    <source>
        <dbReference type="ARBA" id="ARBA00022723"/>
    </source>
</evidence>
<dbReference type="Pfam" id="PF02130">
    <property type="entry name" value="YbeY"/>
    <property type="match status" value="1"/>
</dbReference>
<evidence type="ECO:0000256" key="6">
    <source>
        <dbReference type="ARBA" id="ARBA00022759"/>
    </source>
</evidence>
<name>A0A1M4V7E9_9BACL</name>
<keyword evidence="4 9" id="KW-0540">Nuclease</keyword>
<dbReference type="GO" id="GO:0004521">
    <property type="term" value="F:RNA endonuclease activity"/>
    <property type="evidence" value="ECO:0007669"/>
    <property type="project" value="UniProtKB-UniRule"/>
</dbReference>
<keyword evidence="9" id="KW-0963">Cytoplasm</keyword>
<keyword evidence="5 9" id="KW-0479">Metal-binding</keyword>
<dbReference type="PANTHER" id="PTHR46986:SF1">
    <property type="entry name" value="ENDORIBONUCLEASE YBEY, CHLOROPLASTIC"/>
    <property type="match status" value="1"/>
</dbReference>
<dbReference type="Proteomes" id="UP000184476">
    <property type="component" value="Unassembled WGS sequence"/>
</dbReference>
<keyword evidence="11" id="KW-1185">Reference proteome</keyword>
<feature type="binding site" evidence="9">
    <location>
        <position position="127"/>
    </location>
    <ligand>
        <name>Zn(2+)</name>
        <dbReference type="ChEBI" id="CHEBI:29105"/>
        <note>catalytic</note>
    </ligand>
</feature>
<feature type="binding site" evidence="9">
    <location>
        <position position="133"/>
    </location>
    <ligand>
        <name>Zn(2+)</name>
        <dbReference type="ChEBI" id="CHEBI:29105"/>
        <note>catalytic</note>
    </ligand>
</feature>
<dbReference type="GO" id="GO:0008270">
    <property type="term" value="F:zinc ion binding"/>
    <property type="evidence" value="ECO:0007669"/>
    <property type="project" value="UniProtKB-UniRule"/>
</dbReference>
<dbReference type="GO" id="GO:0005737">
    <property type="term" value="C:cytoplasm"/>
    <property type="evidence" value="ECO:0007669"/>
    <property type="project" value="UniProtKB-SubCell"/>
</dbReference>
<evidence type="ECO:0000256" key="7">
    <source>
        <dbReference type="ARBA" id="ARBA00022801"/>
    </source>
</evidence>
<dbReference type="PANTHER" id="PTHR46986">
    <property type="entry name" value="ENDORIBONUCLEASE YBEY, CHLOROPLASTIC"/>
    <property type="match status" value="1"/>
</dbReference>
<evidence type="ECO:0000256" key="3">
    <source>
        <dbReference type="ARBA" id="ARBA00022552"/>
    </source>
</evidence>
<dbReference type="GO" id="GO:0004222">
    <property type="term" value="F:metalloendopeptidase activity"/>
    <property type="evidence" value="ECO:0007669"/>
    <property type="project" value="InterPro"/>
</dbReference>
<dbReference type="InterPro" id="IPR020549">
    <property type="entry name" value="YbeY_CS"/>
</dbReference>
<evidence type="ECO:0000256" key="8">
    <source>
        <dbReference type="ARBA" id="ARBA00022833"/>
    </source>
</evidence>
<protein>
    <recommendedName>
        <fullName evidence="9">Endoribonuclease YbeY</fullName>
        <ecNumber evidence="9">3.1.-.-</ecNumber>
    </recommendedName>
</protein>
<evidence type="ECO:0000313" key="11">
    <source>
        <dbReference type="Proteomes" id="UP000184476"/>
    </source>
</evidence>
<dbReference type="EMBL" id="FQVL01000002">
    <property type="protein sequence ID" value="SHE64817.1"/>
    <property type="molecule type" value="Genomic_DNA"/>
</dbReference>
<keyword evidence="8 9" id="KW-0862">Zinc</keyword>
<dbReference type="STRING" id="112248.SAMN05444392_102209"/>
<reference evidence="10 11" key="1">
    <citation type="submission" date="2016-11" db="EMBL/GenBank/DDBJ databases">
        <authorList>
            <person name="Jaros S."/>
            <person name="Januszkiewicz K."/>
            <person name="Wedrychowicz H."/>
        </authorList>
    </citation>
    <scope>NUCLEOTIDE SEQUENCE [LARGE SCALE GENOMIC DNA]</scope>
    <source>
        <strain evidence="10 11">DSM 44666</strain>
    </source>
</reference>
<evidence type="ECO:0000256" key="1">
    <source>
        <dbReference type="ARBA" id="ARBA00010875"/>
    </source>
</evidence>
<dbReference type="PROSITE" id="PS01306">
    <property type="entry name" value="UPF0054"/>
    <property type="match status" value="1"/>
</dbReference>
<comment type="function">
    <text evidence="9">Single strand-specific metallo-endoribonuclease involved in late-stage 70S ribosome quality control and in maturation of the 3' terminus of the 16S rRNA.</text>
</comment>
<dbReference type="NCBIfam" id="TIGR00043">
    <property type="entry name" value="rRNA maturation RNase YbeY"/>
    <property type="match status" value="1"/>
</dbReference>
<comment type="similarity">
    <text evidence="1 9">Belongs to the endoribonuclease YbeY family.</text>
</comment>
<evidence type="ECO:0000256" key="9">
    <source>
        <dbReference type="HAMAP-Rule" id="MF_00009"/>
    </source>
</evidence>
<organism evidence="10 11">
    <name type="scientific">Seinonella peptonophila</name>
    <dbReference type="NCBI Taxonomy" id="112248"/>
    <lineage>
        <taxon>Bacteria</taxon>
        <taxon>Bacillati</taxon>
        <taxon>Bacillota</taxon>
        <taxon>Bacilli</taxon>
        <taxon>Bacillales</taxon>
        <taxon>Thermoactinomycetaceae</taxon>
        <taxon>Seinonella</taxon>
    </lineage>
</organism>
<dbReference type="InterPro" id="IPR023091">
    <property type="entry name" value="MetalPrtase_cat_dom_sf_prd"/>
</dbReference>
<dbReference type="SUPFAM" id="SSF55486">
    <property type="entry name" value="Metalloproteases ('zincins'), catalytic domain"/>
    <property type="match status" value="1"/>
</dbReference>
<evidence type="ECO:0000256" key="2">
    <source>
        <dbReference type="ARBA" id="ARBA00022517"/>
    </source>
</evidence>
<keyword evidence="2 9" id="KW-0690">Ribosome biogenesis</keyword>
<feature type="binding site" evidence="9">
    <location>
        <position position="123"/>
    </location>
    <ligand>
        <name>Zn(2+)</name>
        <dbReference type="ChEBI" id="CHEBI:29105"/>
        <note>catalytic</note>
    </ligand>
</feature>
<dbReference type="AlphaFoldDB" id="A0A1M4V7E9"/>
<evidence type="ECO:0000256" key="4">
    <source>
        <dbReference type="ARBA" id="ARBA00022722"/>
    </source>
</evidence>
<dbReference type="RefSeq" id="WP_073153491.1">
    <property type="nucleotide sequence ID" value="NZ_FQVL01000002.1"/>
</dbReference>
<sequence>MDRLRLELNQEVLVNGEIASAISRIKEALQMAAEVEDLPLVEVSLTLVGNERIRQLNHQFRDRDQVTDVLSFPLWEDDEDWILDEDEDAVSLGDIIVSVPRAMEQADEYGHSIERELSFLAVHGFLHLLGYDHQTEAEERAMFQKQEQILERIGMSRHVGP</sequence>
<accession>A0A1M4V7E9</accession>
<keyword evidence="7 9" id="KW-0378">Hydrolase</keyword>
<keyword evidence="3 9" id="KW-0698">rRNA processing</keyword>
<dbReference type="HAMAP" id="MF_00009">
    <property type="entry name" value="Endoribonucl_YbeY"/>
    <property type="match status" value="1"/>
</dbReference>
<gene>
    <name evidence="9" type="primary">ybeY</name>
    <name evidence="10" type="ORF">SAMN05444392_102209</name>
</gene>
<proteinExistence type="inferred from homology"/>
<dbReference type="OrthoDB" id="9807740at2"/>
<comment type="subcellular location">
    <subcellularLocation>
        <location evidence="9">Cytoplasm</location>
    </subcellularLocation>
</comment>
<dbReference type="InterPro" id="IPR002036">
    <property type="entry name" value="YbeY"/>
</dbReference>
<keyword evidence="6 9" id="KW-0255">Endonuclease</keyword>
<dbReference type="Gene3D" id="3.40.390.30">
    <property type="entry name" value="Metalloproteases ('zincins'), catalytic domain"/>
    <property type="match status" value="1"/>
</dbReference>
<dbReference type="EC" id="3.1.-.-" evidence="9"/>
<dbReference type="GO" id="GO:0006364">
    <property type="term" value="P:rRNA processing"/>
    <property type="evidence" value="ECO:0007669"/>
    <property type="project" value="UniProtKB-UniRule"/>
</dbReference>